<name>A0A6A5XI48_9PLEO</name>
<comment type="subunit">
    <text evidence="3">Interacts with ERF2.</text>
</comment>
<dbReference type="GO" id="GO:0031211">
    <property type="term" value="C:endoplasmic reticulum palmitoyltransferase complex"/>
    <property type="evidence" value="ECO:0007669"/>
    <property type="project" value="TreeGrafter"/>
</dbReference>
<dbReference type="InterPro" id="IPR019383">
    <property type="entry name" value="Golgin_A_7/ERF4"/>
</dbReference>
<proteinExistence type="inferred from homology"/>
<keyword evidence="5" id="KW-0256">Endoplasmic reticulum</keyword>
<reference evidence="9" key="1">
    <citation type="journal article" date="2020" name="Stud. Mycol.">
        <title>101 Dothideomycetes genomes: a test case for predicting lifestyles and emergence of pathogens.</title>
        <authorList>
            <person name="Haridas S."/>
            <person name="Albert R."/>
            <person name="Binder M."/>
            <person name="Bloem J."/>
            <person name="Labutti K."/>
            <person name="Salamov A."/>
            <person name="Andreopoulos B."/>
            <person name="Baker S."/>
            <person name="Barry K."/>
            <person name="Bills G."/>
            <person name="Bluhm B."/>
            <person name="Cannon C."/>
            <person name="Castanera R."/>
            <person name="Culley D."/>
            <person name="Daum C."/>
            <person name="Ezra D."/>
            <person name="Gonzalez J."/>
            <person name="Henrissat B."/>
            <person name="Kuo A."/>
            <person name="Liang C."/>
            <person name="Lipzen A."/>
            <person name="Lutzoni F."/>
            <person name="Magnuson J."/>
            <person name="Mondo S."/>
            <person name="Nolan M."/>
            <person name="Ohm R."/>
            <person name="Pangilinan J."/>
            <person name="Park H.-J."/>
            <person name="Ramirez L."/>
            <person name="Alfaro M."/>
            <person name="Sun H."/>
            <person name="Tritt A."/>
            <person name="Yoshinaga Y."/>
            <person name="Zwiers L.-H."/>
            <person name="Turgeon B."/>
            <person name="Goodwin S."/>
            <person name="Spatafora J."/>
            <person name="Crous P."/>
            <person name="Grigoriev I."/>
        </authorList>
    </citation>
    <scope>NUCLEOTIDE SEQUENCE</scope>
    <source>
        <strain evidence="9">CBS 175.79</strain>
    </source>
</reference>
<organism evidence="9 10">
    <name type="scientific">Aaosphaeria arxii CBS 175.79</name>
    <dbReference type="NCBI Taxonomy" id="1450172"/>
    <lineage>
        <taxon>Eukaryota</taxon>
        <taxon>Fungi</taxon>
        <taxon>Dikarya</taxon>
        <taxon>Ascomycota</taxon>
        <taxon>Pezizomycotina</taxon>
        <taxon>Dothideomycetes</taxon>
        <taxon>Pleosporomycetidae</taxon>
        <taxon>Pleosporales</taxon>
        <taxon>Pleosporales incertae sedis</taxon>
        <taxon>Aaosphaeria</taxon>
    </lineage>
</organism>
<evidence type="ECO:0000259" key="8">
    <source>
        <dbReference type="Pfam" id="PF10256"/>
    </source>
</evidence>
<evidence type="ECO:0000313" key="10">
    <source>
        <dbReference type="Proteomes" id="UP000799778"/>
    </source>
</evidence>
<comment type="similarity">
    <text evidence="2">Belongs to the ERF4 family.</text>
</comment>
<evidence type="ECO:0000256" key="4">
    <source>
        <dbReference type="ARBA" id="ARBA00018463"/>
    </source>
</evidence>
<dbReference type="EMBL" id="ML978072">
    <property type="protein sequence ID" value="KAF2012491.1"/>
    <property type="molecule type" value="Genomic_DNA"/>
</dbReference>
<evidence type="ECO:0000256" key="3">
    <source>
        <dbReference type="ARBA" id="ARBA00011396"/>
    </source>
</evidence>
<feature type="compositionally biased region" description="Polar residues" evidence="7">
    <location>
        <begin position="215"/>
        <end position="225"/>
    </location>
</feature>
<dbReference type="PANTHER" id="PTHR13254:SF0">
    <property type="entry name" value="GOLGIN SUBFAMILY A MEMBER 7_ERF4 DOMAIN-CONTAINING PROTEIN"/>
    <property type="match status" value="1"/>
</dbReference>
<dbReference type="Pfam" id="PF10256">
    <property type="entry name" value="Erf4"/>
    <property type="match status" value="1"/>
</dbReference>
<evidence type="ECO:0000313" key="9">
    <source>
        <dbReference type="EMBL" id="KAF2012491.1"/>
    </source>
</evidence>
<dbReference type="AlphaFoldDB" id="A0A6A5XI48"/>
<feature type="compositionally biased region" description="Polar residues" evidence="7">
    <location>
        <begin position="397"/>
        <end position="408"/>
    </location>
</feature>
<evidence type="ECO:0000256" key="7">
    <source>
        <dbReference type="SAM" id="MobiDB-lite"/>
    </source>
</evidence>
<feature type="compositionally biased region" description="Polar residues" evidence="7">
    <location>
        <begin position="190"/>
        <end position="201"/>
    </location>
</feature>
<dbReference type="GeneID" id="54287456"/>
<feature type="region of interest" description="Disordered" evidence="7">
    <location>
        <begin position="395"/>
        <end position="439"/>
    </location>
</feature>
<dbReference type="GO" id="GO:0006612">
    <property type="term" value="P:protein targeting to membrane"/>
    <property type="evidence" value="ECO:0007669"/>
    <property type="project" value="TreeGrafter"/>
</dbReference>
<dbReference type="OrthoDB" id="5377273at2759"/>
<evidence type="ECO:0000256" key="1">
    <source>
        <dbReference type="ARBA" id="ARBA00004406"/>
    </source>
</evidence>
<dbReference type="InterPro" id="IPR051371">
    <property type="entry name" value="Ras_palmitoyltransferase"/>
</dbReference>
<comment type="subcellular location">
    <subcellularLocation>
        <location evidence="1">Endoplasmic reticulum membrane</location>
        <topology evidence="1">Peripheral membrane protein</topology>
    </subcellularLocation>
</comment>
<evidence type="ECO:0000256" key="6">
    <source>
        <dbReference type="ARBA" id="ARBA00023136"/>
    </source>
</evidence>
<protein>
    <recommendedName>
        <fullName evidence="4">Ras modification protein ERF4</fullName>
    </recommendedName>
</protein>
<dbReference type="PANTHER" id="PTHR13254">
    <property type="entry name" value="GOLGI AUTOANTIGEN, GOLGIN SUBFAMILY A, 7"/>
    <property type="match status" value="1"/>
</dbReference>
<dbReference type="GO" id="GO:0005789">
    <property type="term" value="C:endoplasmic reticulum membrane"/>
    <property type="evidence" value="ECO:0007669"/>
    <property type="project" value="UniProtKB-SubCell"/>
</dbReference>
<keyword evidence="10" id="KW-1185">Reference proteome</keyword>
<feature type="region of interest" description="Disordered" evidence="7">
    <location>
        <begin position="62"/>
        <end position="242"/>
    </location>
</feature>
<dbReference type="RefSeq" id="XP_033380830.1">
    <property type="nucleotide sequence ID" value="XM_033530059.1"/>
</dbReference>
<evidence type="ECO:0000256" key="2">
    <source>
        <dbReference type="ARBA" id="ARBA00007732"/>
    </source>
</evidence>
<accession>A0A6A5XI48</accession>
<evidence type="ECO:0000256" key="5">
    <source>
        <dbReference type="ARBA" id="ARBA00022824"/>
    </source>
</evidence>
<feature type="domain" description="Golgin subfamily A member 7/ERF4" evidence="8">
    <location>
        <begin position="272"/>
        <end position="388"/>
    </location>
</feature>
<sequence>MQRVRVEGVAQGPVQVLPASASASAPATTLQDPPLPVRWSLTNRIFNLNLNLRALYTGGTTADTTTTTTAPNCPPRQPASRLWNPLNSSPRTPVLPNVPFQHPELARRRGLPPLDTRDEYPLLSLPEQRRSRQSPAPSSLVVERSTGADSSRTSVGLPRDRRSVPFDFSNPGTPRVTMPAGVHNDPAKDQQPQQQHLSPTAITHDPEMGLKRSPSRASLPNSMNSRRSDLPNGEGNADDNESEYAWGPQHPCFPHPNSHVPKKSPLYETTRIIRIKRDWMVQGDLAPTFANVYPEILEGTLAEDDFRDVIQKINDALIDAFNPFGFRAWLDAIMGVATFWLWDDAGMTKIKKDLAELERWIEAWNHRVGEKEGVSIVPLRRTGYLTLDIQIPDPHFETNTASRPNTQDDGFEEAPPHEPYGIFQNSPAFHVTPNSPPRA</sequence>
<keyword evidence="6" id="KW-0472">Membrane</keyword>
<dbReference type="Proteomes" id="UP000799778">
    <property type="component" value="Unassembled WGS sequence"/>
</dbReference>
<gene>
    <name evidence="9" type="ORF">BU24DRAFT_434970</name>
</gene>